<accession>A0A6F9E1L4</accession>
<reference evidence="7 8" key="1">
    <citation type="submission" date="2020-04" db="EMBL/GenBank/DDBJ databases">
        <authorList>
            <person name="Hogendoorn C."/>
        </authorList>
    </citation>
    <scope>NUCLEOTIDE SEQUENCE [LARGE SCALE GENOMIC DNA]</scope>
    <source>
        <strain evidence="7">COOX1</strain>
    </source>
</reference>
<evidence type="ECO:0000256" key="5">
    <source>
        <dbReference type="ARBA" id="ARBA00023136"/>
    </source>
</evidence>
<dbReference type="AlphaFoldDB" id="A0A6F9E1L4"/>
<dbReference type="GO" id="GO:0005384">
    <property type="term" value="F:manganese ion transmembrane transporter activity"/>
    <property type="evidence" value="ECO:0007669"/>
    <property type="project" value="TreeGrafter"/>
</dbReference>
<gene>
    <name evidence="7" type="ORF">COOX1_0251</name>
</gene>
<evidence type="ECO:0000256" key="2">
    <source>
        <dbReference type="ARBA" id="ARBA00022448"/>
    </source>
</evidence>
<dbReference type="InterPro" id="IPR001046">
    <property type="entry name" value="NRAMP_fam"/>
</dbReference>
<dbReference type="Proteomes" id="UP000502196">
    <property type="component" value="Chromosome"/>
</dbReference>
<proteinExistence type="predicted"/>
<evidence type="ECO:0008006" key="9">
    <source>
        <dbReference type="Google" id="ProtNLM"/>
    </source>
</evidence>
<protein>
    <recommendedName>
        <fullName evidence="9">Divalent metal cation transporter</fullName>
    </recommendedName>
</protein>
<dbReference type="GO" id="GO:0005886">
    <property type="term" value="C:plasma membrane"/>
    <property type="evidence" value="ECO:0007669"/>
    <property type="project" value="TreeGrafter"/>
</dbReference>
<name>A0A6F9E1L4_9BACL</name>
<evidence type="ECO:0000256" key="3">
    <source>
        <dbReference type="ARBA" id="ARBA00022692"/>
    </source>
</evidence>
<evidence type="ECO:0000313" key="7">
    <source>
        <dbReference type="EMBL" id="CAB3390124.1"/>
    </source>
</evidence>
<keyword evidence="2" id="KW-0813">Transport</keyword>
<evidence type="ECO:0000256" key="4">
    <source>
        <dbReference type="ARBA" id="ARBA00022989"/>
    </source>
</evidence>
<dbReference type="PANTHER" id="PTHR11706:SF33">
    <property type="entry name" value="NATURAL RESISTANCE-ASSOCIATED MACROPHAGE PROTEIN 2"/>
    <property type="match status" value="1"/>
</dbReference>
<feature type="transmembrane region" description="Helical" evidence="6">
    <location>
        <begin position="38"/>
        <end position="55"/>
    </location>
</feature>
<evidence type="ECO:0000256" key="6">
    <source>
        <dbReference type="SAM" id="Phobius"/>
    </source>
</evidence>
<dbReference type="GO" id="GO:0015086">
    <property type="term" value="F:cadmium ion transmembrane transporter activity"/>
    <property type="evidence" value="ECO:0007669"/>
    <property type="project" value="TreeGrafter"/>
</dbReference>
<organism evidence="7 8">
    <name type="scientific">Kyrpidia spormannii</name>
    <dbReference type="NCBI Taxonomy" id="2055160"/>
    <lineage>
        <taxon>Bacteria</taxon>
        <taxon>Bacillati</taxon>
        <taxon>Bacillota</taxon>
        <taxon>Bacilli</taxon>
        <taxon>Bacillales</taxon>
        <taxon>Alicyclobacillaceae</taxon>
        <taxon>Kyrpidia</taxon>
    </lineage>
</organism>
<dbReference type="GO" id="GO:0034755">
    <property type="term" value="P:iron ion transmembrane transport"/>
    <property type="evidence" value="ECO:0007669"/>
    <property type="project" value="TreeGrafter"/>
</dbReference>
<dbReference type="RefSeq" id="WP_170084698.1">
    <property type="nucleotide sequence ID" value="NZ_CP047971.1"/>
</dbReference>
<dbReference type="PANTHER" id="PTHR11706">
    <property type="entry name" value="SOLUTE CARRIER PROTEIN FAMILY 11 MEMBER"/>
    <property type="match status" value="1"/>
</dbReference>
<keyword evidence="5 6" id="KW-0472">Membrane</keyword>
<comment type="subcellular location">
    <subcellularLocation>
        <location evidence="1">Membrane</location>
        <topology evidence="1">Multi-pass membrane protein</topology>
    </subcellularLocation>
</comment>
<keyword evidence="3 6" id="KW-0812">Transmembrane</keyword>
<sequence length="122" mass="13473">MKKCTTMATSVAYGDVAQKRFQQRVERARSHGVSWRRWMVLLWLTLGPGVLVMIGDNDAGGVITYAQTGAAYGWSLFIPLIVLLVPVSYLVQEMTVRLGAVTGRGHAELILNVRPAWALTGW</sequence>
<keyword evidence="4 6" id="KW-1133">Transmembrane helix</keyword>
<evidence type="ECO:0000313" key="8">
    <source>
        <dbReference type="Proteomes" id="UP000502196"/>
    </source>
</evidence>
<dbReference type="Pfam" id="PF01566">
    <property type="entry name" value="Nramp"/>
    <property type="match status" value="1"/>
</dbReference>
<feature type="transmembrane region" description="Helical" evidence="6">
    <location>
        <begin position="71"/>
        <end position="91"/>
    </location>
</feature>
<dbReference type="EMBL" id="LR792683">
    <property type="protein sequence ID" value="CAB3390124.1"/>
    <property type="molecule type" value="Genomic_DNA"/>
</dbReference>
<evidence type="ECO:0000256" key="1">
    <source>
        <dbReference type="ARBA" id="ARBA00004141"/>
    </source>
</evidence>